<dbReference type="EMBL" id="JAZDWU010000001">
    <property type="protein sequence ID" value="KAL0013298.1"/>
    <property type="molecule type" value="Genomic_DNA"/>
</dbReference>
<accession>A0AAW2DUT2</accession>
<dbReference type="Proteomes" id="UP001459277">
    <property type="component" value="Unassembled WGS sequence"/>
</dbReference>
<dbReference type="InterPro" id="IPR015915">
    <property type="entry name" value="Kelch-typ_b-propeller"/>
</dbReference>
<dbReference type="PANTHER" id="PTHR46407">
    <property type="entry name" value="OS02G0208700 PROTEIN"/>
    <property type="match status" value="1"/>
</dbReference>
<dbReference type="InterPro" id="IPR044595">
    <property type="entry name" value="KMD1-4"/>
</dbReference>
<evidence type="ECO:0000313" key="2">
    <source>
        <dbReference type="Proteomes" id="UP001459277"/>
    </source>
</evidence>
<dbReference type="AlphaFoldDB" id="A0AAW2DUT2"/>
<comment type="caution">
    <text evidence="1">The sequence shown here is derived from an EMBL/GenBank/DDBJ whole genome shotgun (WGS) entry which is preliminary data.</text>
</comment>
<organism evidence="1 2">
    <name type="scientific">Lithocarpus litseifolius</name>
    <dbReference type="NCBI Taxonomy" id="425828"/>
    <lineage>
        <taxon>Eukaryota</taxon>
        <taxon>Viridiplantae</taxon>
        <taxon>Streptophyta</taxon>
        <taxon>Embryophyta</taxon>
        <taxon>Tracheophyta</taxon>
        <taxon>Spermatophyta</taxon>
        <taxon>Magnoliopsida</taxon>
        <taxon>eudicotyledons</taxon>
        <taxon>Gunneridae</taxon>
        <taxon>Pentapetalae</taxon>
        <taxon>rosids</taxon>
        <taxon>fabids</taxon>
        <taxon>Fagales</taxon>
        <taxon>Fagaceae</taxon>
        <taxon>Lithocarpus</taxon>
    </lineage>
</organism>
<dbReference type="GO" id="GO:0080037">
    <property type="term" value="P:negative regulation of cytokinin-activated signaling pathway"/>
    <property type="evidence" value="ECO:0007669"/>
    <property type="project" value="InterPro"/>
</dbReference>
<gene>
    <name evidence="1" type="ORF">SO802_000367</name>
</gene>
<dbReference type="SUPFAM" id="SSF117281">
    <property type="entry name" value="Kelch motif"/>
    <property type="match status" value="1"/>
</dbReference>
<proteinExistence type="predicted"/>
<dbReference type="PANTHER" id="PTHR46407:SF6">
    <property type="entry name" value="F-BOX DOMAIN-CONTAINING PROTEIN"/>
    <property type="match status" value="1"/>
</dbReference>
<dbReference type="InterPro" id="IPR006652">
    <property type="entry name" value="Kelch_1"/>
</dbReference>
<name>A0AAW2DUT2_9ROSI</name>
<keyword evidence="2" id="KW-1185">Reference proteome</keyword>
<reference evidence="1 2" key="1">
    <citation type="submission" date="2024-01" db="EMBL/GenBank/DDBJ databases">
        <title>A telomere-to-telomere, gap-free genome of sweet tea (Lithocarpus litseifolius).</title>
        <authorList>
            <person name="Zhou J."/>
        </authorList>
    </citation>
    <scope>NUCLEOTIDE SEQUENCE [LARGE SCALE GENOMIC DNA]</scope>
    <source>
        <strain evidence="1">Zhou-2022a</strain>
        <tissue evidence="1">Leaf</tissue>
    </source>
</reference>
<dbReference type="GO" id="GO:2000762">
    <property type="term" value="P:regulation of phenylpropanoid metabolic process"/>
    <property type="evidence" value="ECO:0007669"/>
    <property type="project" value="InterPro"/>
</dbReference>
<sequence length="78" mass="9314">MPSKRSFFSIREFLGRVYIAGEHDENKNALESAWVYNLRKDEWAKLTRMSQEREECEGVVIGWWSEIAIFIAPLLWMF</sequence>
<dbReference type="Gene3D" id="2.120.10.80">
    <property type="entry name" value="Kelch-type beta propeller"/>
    <property type="match status" value="1"/>
</dbReference>
<protein>
    <submittedName>
        <fullName evidence="1">Uncharacterized protein</fullName>
    </submittedName>
</protein>
<evidence type="ECO:0000313" key="1">
    <source>
        <dbReference type="EMBL" id="KAL0013298.1"/>
    </source>
</evidence>
<dbReference type="Pfam" id="PF01344">
    <property type="entry name" value="Kelch_1"/>
    <property type="match status" value="1"/>
</dbReference>